<keyword evidence="4" id="KW-1185">Reference proteome</keyword>
<evidence type="ECO:0000259" key="2">
    <source>
        <dbReference type="Pfam" id="PF04235"/>
    </source>
</evidence>
<gene>
    <name evidence="3" type="ORF">NCTC10738_00531</name>
</gene>
<feature type="transmembrane region" description="Helical" evidence="1">
    <location>
        <begin position="189"/>
        <end position="218"/>
    </location>
</feature>
<dbReference type="InterPro" id="IPR052529">
    <property type="entry name" value="Bact_Transport_Assoc"/>
</dbReference>
<protein>
    <submittedName>
        <fullName evidence="3">Predicted membrane protein</fullName>
    </submittedName>
</protein>
<dbReference type="PANTHER" id="PTHR30590">
    <property type="entry name" value="INNER MEMBRANE PROTEIN"/>
    <property type="match status" value="1"/>
</dbReference>
<evidence type="ECO:0000313" key="4">
    <source>
        <dbReference type="Proteomes" id="UP000254069"/>
    </source>
</evidence>
<evidence type="ECO:0000256" key="1">
    <source>
        <dbReference type="SAM" id="Phobius"/>
    </source>
</evidence>
<keyword evidence="1" id="KW-1133">Transmembrane helix</keyword>
<proteinExistence type="predicted"/>
<keyword evidence="1" id="KW-0812">Transmembrane</keyword>
<feature type="transmembrane region" description="Helical" evidence="1">
    <location>
        <begin position="336"/>
        <end position="358"/>
    </location>
</feature>
<feature type="transmembrane region" description="Helical" evidence="1">
    <location>
        <begin position="99"/>
        <end position="132"/>
    </location>
</feature>
<dbReference type="InterPro" id="IPR007349">
    <property type="entry name" value="DUF418"/>
</dbReference>
<accession>A0A379YWU0</accession>
<dbReference type="EMBL" id="UGYO01000001">
    <property type="protein sequence ID" value="SUI50621.1"/>
    <property type="molecule type" value="Genomic_DNA"/>
</dbReference>
<reference evidence="3 4" key="1">
    <citation type="submission" date="2018-06" db="EMBL/GenBank/DDBJ databases">
        <authorList>
            <consortium name="Pathogen Informatics"/>
            <person name="Doyle S."/>
        </authorList>
    </citation>
    <scope>NUCLEOTIDE SEQUENCE [LARGE SCALE GENOMIC DNA]</scope>
    <source>
        <strain evidence="3 4">NCTC10738</strain>
    </source>
</reference>
<dbReference type="PANTHER" id="PTHR30590:SF2">
    <property type="entry name" value="INNER MEMBRANE PROTEIN"/>
    <property type="match status" value="1"/>
</dbReference>
<feature type="transmembrane region" description="Helical" evidence="1">
    <location>
        <begin position="267"/>
        <end position="285"/>
    </location>
</feature>
<dbReference type="Proteomes" id="UP000254069">
    <property type="component" value="Unassembled WGS sequence"/>
</dbReference>
<sequence length="388" mass="44220">MQGQPLKISHNPNIDAVRGLAVLGIFFLNVSFMGVTLYGYAPFPEFHLTDAITETLSNFLLEGRFLSLFSMLFGVGLYIQQQNFLARGLEPFPLIRSRLLWLMLFGALHSLFIWPGDILLTYSICGFLAWHYRNLEIEAQQRRALLFIAIGTLAYGLMIFLPGDETWIRGNVLFNEQYSAWTGSYGEQLLMHLFMTLLMLISLPFTLLWFVSGVMLLGISLYRRGLFEQGLPQGKLGKLLALSLLLSLADTILSLQSRPKLVMLSDILVMLSAIPMAIIYAHLLVKFGRRLPWLPRRLQAVGRIPLSLYILQSCFGIWLFRHQAPELLLTLERIDYLAIALGYALVQIILAGCYLRFFKQGPLEWLWRRLAFGNKPINNAMNTHESNT</sequence>
<keyword evidence="1" id="KW-0472">Membrane</keyword>
<organism evidence="3 4">
    <name type="scientific">Shewanella algae</name>
    <dbReference type="NCBI Taxonomy" id="38313"/>
    <lineage>
        <taxon>Bacteria</taxon>
        <taxon>Pseudomonadati</taxon>
        <taxon>Pseudomonadota</taxon>
        <taxon>Gammaproteobacteria</taxon>
        <taxon>Alteromonadales</taxon>
        <taxon>Shewanellaceae</taxon>
        <taxon>Shewanella</taxon>
    </lineage>
</organism>
<feature type="transmembrane region" description="Helical" evidence="1">
    <location>
        <begin position="144"/>
        <end position="163"/>
    </location>
</feature>
<feature type="transmembrane region" description="Helical" evidence="1">
    <location>
        <begin position="20"/>
        <end position="40"/>
    </location>
</feature>
<dbReference type="Pfam" id="PF04235">
    <property type="entry name" value="DUF418"/>
    <property type="match status" value="1"/>
</dbReference>
<feature type="domain" description="DUF418" evidence="2">
    <location>
        <begin position="221"/>
        <end position="373"/>
    </location>
</feature>
<feature type="transmembrane region" description="Helical" evidence="1">
    <location>
        <begin position="239"/>
        <end position="255"/>
    </location>
</feature>
<dbReference type="AlphaFoldDB" id="A0A379YWU0"/>
<feature type="transmembrane region" description="Helical" evidence="1">
    <location>
        <begin position="306"/>
        <end position="324"/>
    </location>
</feature>
<dbReference type="RefSeq" id="WP_243880286.1">
    <property type="nucleotide sequence ID" value="NZ_AP024609.1"/>
</dbReference>
<name>A0A379YWU0_9GAMM</name>
<evidence type="ECO:0000313" key="3">
    <source>
        <dbReference type="EMBL" id="SUI50621.1"/>
    </source>
</evidence>